<sequence length="274" mass="31208">MFSHRFMASGGRVNVGFFHLICASPHTDCMCNHKDLLNFSADQKMSSQACEDHNVGRALVSEDDSEEGSRQDDSLAWNELSIMERLGPNSVDMTEEDLENAFSQLALAFRCDQYTLDQRLQAEEHARNNAEENLMLEVERGQDLLEALKGMCLDIKRAKVIQSLELCLNIIRGTIERIANTAEVLGAVHQEAKVSRAVELMVAHVENLRRRHERDSVELEEIKKQMQKSSRARQASEIWGKFTYIALFLSPSFPAFISHFLLYSDRVVVIVLRH</sequence>
<keyword evidence="7" id="KW-0472">Membrane</keyword>
<evidence type="ECO:0000256" key="1">
    <source>
        <dbReference type="ARBA" id="ARBA00004167"/>
    </source>
</evidence>
<evidence type="ECO:0000256" key="6">
    <source>
        <dbReference type="ARBA" id="ARBA00023054"/>
    </source>
</evidence>
<dbReference type="AlphaFoldDB" id="A0AAR2ITL1"/>
<reference evidence="8 9" key="1">
    <citation type="submission" date="2020-10" db="EMBL/GenBank/DDBJ databases">
        <title>Pygocentrus nattereri (red-bellied piranha) genome, fPygNat1, primary haplotype.</title>
        <authorList>
            <person name="Myers G."/>
            <person name="Meyer A."/>
            <person name="Karagic N."/>
            <person name="Pippel M."/>
            <person name="Winkler S."/>
            <person name="Tracey A."/>
            <person name="Wood J."/>
            <person name="Formenti G."/>
            <person name="Howe K."/>
            <person name="Fedrigo O."/>
            <person name="Jarvis E.D."/>
        </authorList>
    </citation>
    <scope>NUCLEOTIDE SEQUENCE [LARGE SCALE GENOMIC DNA]</scope>
</reference>
<keyword evidence="6" id="KW-0175">Coiled coil</keyword>
<dbReference type="Ensembl" id="ENSPNAT00000042170.1">
    <property type="protein sequence ID" value="ENSPNAP00000043063.1"/>
    <property type="gene ID" value="ENSPNAG00000037019.1"/>
</dbReference>
<proteinExistence type="predicted"/>
<reference evidence="8" key="3">
    <citation type="submission" date="2025-09" db="UniProtKB">
        <authorList>
            <consortium name="Ensembl"/>
        </authorList>
    </citation>
    <scope>IDENTIFICATION</scope>
</reference>
<dbReference type="InterPro" id="IPR008677">
    <property type="entry name" value="MRVI1"/>
</dbReference>
<dbReference type="Proteomes" id="UP001501920">
    <property type="component" value="Chromosome 28"/>
</dbReference>
<keyword evidence="3" id="KW-0963">Cytoplasm</keyword>
<accession>A0AAR2ITL1</accession>
<evidence type="ECO:0000313" key="9">
    <source>
        <dbReference type="Proteomes" id="UP001501920"/>
    </source>
</evidence>
<protein>
    <recommendedName>
        <fullName evidence="10">Lymphoid-restricted membrane protein</fullName>
    </recommendedName>
</protein>
<evidence type="ECO:0000256" key="5">
    <source>
        <dbReference type="ARBA" id="ARBA00022989"/>
    </source>
</evidence>
<dbReference type="Pfam" id="PF05781">
    <property type="entry name" value="MRVI1"/>
    <property type="match status" value="1"/>
</dbReference>
<dbReference type="PANTHER" id="PTHR15352:SF4">
    <property type="entry name" value="LYMPHOID-RESTRICTED MEMBRANE PROTEIN-LIKE ISOFORM X1"/>
    <property type="match status" value="1"/>
</dbReference>
<evidence type="ECO:0000256" key="7">
    <source>
        <dbReference type="ARBA" id="ARBA00023136"/>
    </source>
</evidence>
<keyword evidence="4" id="KW-0812">Transmembrane</keyword>
<evidence type="ECO:0000256" key="2">
    <source>
        <dbReference type="ARBA" id="ARBA00004496"/>
    </source>
</evidence>
<keyword evidence="9" id="KW-1185">Reference proteome</keyword>
<comment type="subcellular location">
    <subcellularLocation>
        <location evidence="2">Cytoplasm</location>
    </subcellularLocation>
    <subcellularLocation>
        <location evidence="1">Membrane</location>
        <topology evidence="1">Single-pass membrane protein</topology>
    </subcellularLocation>
</comment>
<dbReference type="GeneID" id="108442378"/>
<evidence type="ECO:0000313" key="8">
    <source>
        <dbReference type="Ensembl" id="ENSPNAP00000043063.1"/>
    </source>
</evidence>
<organism evidence="8 9">
    <name type="scientific">Pygocentrus nattereri</name>
    <name type="common">Red-bellied piranha</name>
    <dbReference type="NCBI Taxonomy" id="42514"/>
    <lineage>
        <taxon>Eukaryota</taxon>
        <taxon>Metazoa</taxon>
        <taxon>Chordata</taxon>
        <taxon>Craniata</taxon>
        <taxon>Vertebrata</taxon>
        <taxon>Euteleostomi</taxon>
        <taxon>Actinopterygii</taxon>
        <taxon>Neopterygii</taxon>
        <taxon>Teleostei</taxon>
        <taxon>Ostariophysi</taxon>
        <taxon>Characiformes</taxon>
        <taxon>Characoidei</taxon>
        <taxon>Pygocentrus</taxon>
    </lineage>
</organism>
<evidence type="ECO:0000256" key="3">
    <source>
        <dbReference type="ARBA" id="ARBA00022490"/>
    </source>
</evidence>
<dbReference type="GeneTree" id="ENSGT00530000063722"/>
<evidence type="ECO:0000256" key="4">
    <source>
        <dbReference type="ARBA" id="ARBA00022692"/>
    </source>
</evidence>
<dbReference type="PANTHER" id="PTHR15352">
    <property type="entry name" value="LYMPHOID-RESTRICTED MEMBRANE PROTEIN, JAW1"/>
    <property type="match status" value="1"/>
</dbReference>
<keyword evidence="5" id="KW-1133">Transmembrane helix</keyword>
<evidence type="ECO:0008006" key="10">
    <source>
        <dbReference type="Google" id="ProtNLM"/>
    </source>
</evidence>
<dbReference type="GO" id="GO:0016020">
    <property type="term" value="C:membrane"/>
    <property type="evidence" value="ECO:0007669"/>
    <property type="project" value="UniProtKB-SubCell"/>
</dbReference>
<dbReference type="GO" id="GO:0005737">
    <property type="term" value="C:cytoplasm"/>
    <property type="evidence" value="ECO:0007669"/>
    <property type="project" value="UniProtKB-SubCell"/>
</dbReference>
<reference evidence="8" key="2">
    <citation type="submission" date="2025-08" db="UniProtKB">
        <authorList>
            <consortium name="Ensembl"/>
        </authorList>
    </citation>
    <scope>IDENTIFICATION</scope>
</reference>
<name>A0AAR2ITL1_PYGNA</name>